<dbReference type="CDD" id="cd00241">
    <property type="entry name" value="DOMON_like"/>
    <property type="match status" value="1"/>
</dbReference>
<sequence length="217" mass="25009">MAKSVLSPSFLFQYSVPLNYREKIWQQKPLDYSEQYKLRGFGELDSRKQFADVRGGWNERGVSFSVLVSGKRQPVWCRESRVDESDGFQLWIDTRATHNVHRATRFCHRFAFLPIGAGPSYRDPVGDQLLINRARENANPVRPGDLRVRGTLTKDGYLLECCVPATSLTGYDPSEYDKLGFFYAVMDRELGWQTQSVNTQFPIDEDPSIWTTLELVR</sequence>
<organism evidence="1 2">
    <name type="scientific">Bremerella volcania</name>
    <dbReference type="NCBI Taxonomy" id="2527984"/>
    <lineage>
        <taxon>Bacteria</taxon>
        <taxon>Pseudomonadati</taxon>
        <taxon>Planctomycetota</taxon>
        <taxon>Planctomycetia</taxon>
        <taxon>Pirellulales</taxon>
        <taxon>Pirellulaceae</taxon>
        <taxon>Bremerella</taxon>
    </lineage>
</organism>
<dbReference type="EMBL" id="CP036289">
    <property type="protein sequence ID" value="QDU77669.1"/>
    <property type="molecule type" value="Genomic_DNA"/>
</dbReference>
<dbReference type="KEGG" id="bvo:Pan97_47420"/>
<dbReference type="SUPFAM" id="SSF49344">
    <property type="entry name" value="CBD9-like"/>
    <property type="match status" value="1"/>
</dbReference>
<proteinExistence type="predicted"/>
<reference evidence="2" key="1">
    <citation type="submission" date="2019-02" db="EMBL/GenBank/DDBJ databases">
        <title>Deep-cultivation of Planctomycetes and their phenomic and genomic characterization uncovers novel biology.</title>
        <authorList>
            <person name="Wiegand S."/>
            <person name="Jogler M."/>
            <person name="Boedeker C."/>
            <person name="Pinto D."/>
            <person name="Vollmers J."/>
            <person name="Rivas-Marin E."/>
            <person name="Kohn T."/>
            <person name="Peeters S.H."/>
            <person name="Heuer A."/>
            <person name="Rast P."/>
            <person name="Oberbeckmann S."/>
            <person name="Bunk B."/>
            <person name="Jeske O."/>
            <person name="Meyerdierks A."/>
            <person name="Storesund J.E."/>
            <person name="Kallscheuer N."/>
            <person name="Luecker S."/>
            <person name="Lage O.M."/>
            <person name="Pohl T."/>
            <person name="Merkel B.J."/>
            <person name="Hornburger P."/>
            <person name="Mueller R.-W."/>
            <person name="Bruemmer F."/>
            <person name="Labrenz M."/>
            <person name="Spormann A.M."/>
            <person name="Op den Camp H."/>
            <person name="Overmann J."/>
            <person name="Amann R."/>
            <person name="Jetten M.S.M."/>
            <person name="Mascher T."/>
            <person name="Medema M.H."/>
            <person name="Devos D.P."/>
            <person name="Kaster A.-K."/>
            <person name="Ovreas L."/>
            <person name="Rohde M."/>
            <person name="Galperin M.Y."/>
            <person name="Jogler C."/>
        </authorList>
    </citation>
    <scope>NUCLEOTIDE SEQUENCE [LARGE SCALE GENOMIC DNA]</scope>
    <source>
        <strain evidence="2">Pan97</strain>
    </source>
</reference>
<evidence type="ECO:0000313" key="2">
    <source>
        <dbReference type="Proteomes" id="UP000318626"/>
    </source>
</evidence>
<protein>
    <recommendedName>
        <fullName evidence="3">Carbohydrate-binding domain-containing protein</fullName>
    </recommendedName>
</protein>
<name>A0A518CEL2_9BACT</name>
<evidence type="ECO:0008006" key="3">
    <source>
        <dbReference type="Google" id="ProtNLM"/>
    </source>
</evidence>
<keyword evidence="2" id="KW-1185">Reference proteome</keyword>
<evidence type="ECO:0000313" key="1">
    <source>
        <dbReference type="EMBL" id="QDU77669.1"/>
    </source>
</evidence>
<dbReference type="RefSeq" id="WP_196782195.1">
    <property type="nucleotide sequence ID" value="NZ_CP036289.1"/>
</dbReference>
<dbReference type="AlphaFoldDB" id="A0A518CEL2"/>
<accession>A0A518CEL2</accession>
<gene>
    <name evidence="1" type="ORF">Pan97_47420</name>
</gene>
<dbReference type="Gene3D" id="2.60.40.1190">
    <property type="match status" value="1"/>
</dbReference>
<dbReference type="Proteomes" id="UP000318626">
    <property type="component" value="Chromosome"/>
</dbReference>